<proteinExistence type="predicted"/>
<accession>A0A2I2GD74</accession>
<evidence type="ECO:0000313" key="3">
    <source>
        <dbReference type="Proteomes" id="UP000234275"/>
    </source>
</evidence>
<feature type="region of interest" description="Disordered" evidence="1">
    <location>
        <begin position="202"/>
        <end position="223"/>
    </location>
</feature>
<dbReference type="GeneID" id="36559898"/>
<evidence type="ECO:0000256" key="1">
    <source>
        <dbReference type="SAM" id="MobiDB-lite"/>
    </source>
</evidence>
<reference evidence="2 3" key="1">
    <citation type="submission" date="2016-12" db="EMBL/GenBank/DDBJ databases">
        <title>The genomes of Aspergillus section Nigri reveals drivers in fungal speciation.</title>
        <authorList>
            <consortium name="DOE Joint Genome Institute"/>
            <person name="Vesth T.C."/>
            <person name="Nybo J."/>
            <person name="Theobald S."/>
            <person name="Brandl J."/>
            <person name="Frisvad J.C."/>
            <person name="Nielsen K.F."/>
            <person name="Lyhne E.K."/>
            <person name="Kogle M.E."/>
            <person name="Kuo A."/>
            <person name="Riley R."/>
            <person name="Clum A."/>
            <person name="Nolan M."/>
            <person name="Lipzen A."/>
            <person name="Salamov A."/>
            <person name="Henrissat B."/>
            <person name="Wiebenga A."/>
            <person name="De Vries R.P."/>
            <person name="Grigoriev I.V."/>
            <person name="Mortensen U.H."/>
            <person name="Andersen M.R."/>
            <person name="Baker S.E."/>
        </authorList>
    </citation>
    <scope>NUCLEOTIDE SEQUENCE [LARGE SCALE GENOMIC DNA]</scope>
    <source>
        <strain evidence="2 3">IBT 23096</strain>
    </source>
</reference>
<organism evidence="2 3">
    <name type="scientific">Aspergillus steynii IBT 23096</name>
    <dbReference type="NCBI Taxonomy" id="1392250"/>
    <lineage>
        <taxon>Eukaryota</taxon>
        <taxon>Fungi</taxon>
        <taxon>Dikarya</taxon>
        <taxon>Ascomycota</taxon>
        <taxon>Pezizomycotina</taxon>
        <taxon>Eurotiomycetes</taxon>
        <taxon>Eurotiomycetidae</taxon>
        <taxon>Eurotiales</taxon>
        <taxon>Aspergillaceae</taxon>
        <taxon>Aspergillus</taxon>
        <taxon>Aspergillus subgen. Circumdati</taxon>
    </lineage>
</organism>
<gene>
    <name evidence="2" type="ORF">P170DRAFT_463911</name>
</gene>
<feature type="region of interest" description="Disordered" evidence="1">
    <location>
        <begin position="1"/>
        <end position="27"/>
    </location>
</feature>
<sequence length="313" mass="34622">METSSSPRSKRKASVSEALLQKRSRPSRCYVPECESAAHSRPAAGRLPEEGSIRSIICNNPRKRLYVAPIAWTSEHLQLLANDRGKRASARPDSSYPNMQPFSRIGSHRCGSLPFDYERRAAAKLPTDGVFSSYVTPSSLAYITFDTIKSLREKYTRVFKAKSVATVHIRRHSLRVLEPPNPVEDPYIVALLIALVQDQRRQQQRGRQHAKTTTDPVSSDGSKCITDSQACNKVNILAITGFVTTSVYVYTAIIPVEFLDKFDNPTHSSPSSPITVTCGGLPVKGAKSFETLHRLLCSGFCKTDAPQRSNPSD</sequence>
<name>A0A2I2GD74_9EURO</name>
<keyword evidence="3" id="KW-1185">Reference proteome</keyword>
<protein>
    <submittedName>
        <fullName evidence="2">Uncharacterized protein</fullName>
    </submittedName>
</protein>
<dbReference type="RefSeq" id="XP_024706127.1">
    <property type="nucleotide sequence ID" value="XM_024852200.1"/>
</dbReference>
<dbReference type="AlphaFoldDB" id="A0A2I2GD74"/>
<evidence type="ECO:0000313" key="2">
    <source>
        <dbReference type="EMBL" id="PLB50825.1"/>
    </source>
</evidence>
<feature type="compositionally biased region" description="Polar residues" evidence="1">
    <location>
        <begin position="211"/>
        <end position="223"/>
    </location>
</feature>
<comment type="caution">
    <text evidence="2">The sequence shown here is derived from an EMBL/GenBank/DDBJ whole genome shotgun (WGS) entry which is preliminary data.</text>
</comment>
<dbReference type="EMBL" id="MSFO01000003">
    <property type="protein sequence ID" value="PLB50825.1"/>
    <property type="molecule type" value="Genomic_DNA"/>
</dbReference>
<dbReference type="OrthoDB" id="4507975at2759"/>
<dbReference type="VEuPathDB" id="FungiDB:P170DRAFT_463911"/>
<dbReference type="Proteomes" id="UP000234275">
    <property type="component" value="Unassembled WGS sequence"/>
</dbReference>